<sequence length="335" mass="36440">MVYSKPVPSRLDRPKKDKGRPRLRLASAMRSTSFSGREHSDVLSMQMDSDLVIYRTTLVRTFQVAQKKKAAEAVQEALRAQLATDARATKEEALRSELEEASTRAAEEVERMREEVTNAWALGKEEFLKSSEFESLCAKKSVAYFWSGFEGCVAQFRDNGYHEEEHPDPSLMFVARTGRVVHARVGSLPEKVPVGTRFMRSRRRATQGVASAELGLGAELVGLMRSRRRATRGGGQCGTGLKCSSGVATRGGASAELGLSAELRATQEVASAELGFGAQRATQEVASAELGFGAQRATQEVASGVRTRAYARVASAELGFGAQVRFATEEVPVRT</sequence>
<proteinExistence type="predicted"/>
<accession>A0A2Z7DAJ4</accession>
<keyword evidence="3" id="KW-1185">Reference proteome</keyword>
<dbReference type="AlphaFoldDB" id="A0A2Z7DAJ4"/>
<evidence type="ECO:0000256" key="1">
    <source>
        <dbReference type="SAM" id="MobiDB-lite"/>
    </source>
</evidence>
<dbReference type="EMBL" id="KQ989552">
    <property type="protein sequence ID" value="KZV54276.1"/>
    <property type="molecule type" value="Genomic_DNA"/>
</dbReference>
<protein>
    <submittedName>
        <fullName evidence="2">Uncharacterized protein</fullName>
    </submittedName>
</protein>
<name>A0A2Z7DAJ4_9LAMI</name>
<gene>
    <name evidence="2" type="ORF">F511_24332</name>
</gene>
<dbReference type="Proteomes" id="UP000250235">
    <property type="component" value="Unassembled WGS sequence"/>
</dbReference>
<feature type="region of interest" description="Disordered" evidence="1">
    <location>
        <begin position="1"/>
        <end position="21"/>
    </location>
</feature>
<organism evidence="2 3">
    <name type="scientific">Dorcoceras hygrometricum</name>
    <dbReference type="NCBI Taxonomy" id="472368"/>
    <lineage>
        <taxon>Eukaryota</taxon>
        <taxon>Viridiplantae</taxon>
        <taxon>Streptophyta</taxon>
        <taxon>Embryophyta</taxon>
        <taxon>Tracheophyta</taxon>
        <taxon>Spermatophyta</taxon>
        <taxon>Magnoliopsida</taxon>
        <taxon>eudicotyledons</taxon>
        <taxon>Gunneridae</taxon>
        <taxon>Pentapetalae</taxon>
        <taxon>asterids</taxon>
        <taxon>lamiids</taxon>
        <taxon>Lamiales</taxon>
        <taxon>Gesneriaceae</taxon>
        <taxon>Didymocarpoideae</taxon>
        <taxon>Trichosporeae</taxon>
        <taxon>Loxocarpinae</taxon>
        <taxon>Dorcoceras</taxon>
    </lineage>
</organism>
<evidence type="ECO:0000313" key="3">
    <source>
        <dbReference type="Proteomes" id="UP000250235"/>
    </source>
</evidence>
<evidence type="ECO:0000313" key="2">
    <source>
        <dbReference type="EMBL" id="KZV54276.1"/>
    </source>
</evidence>
<reference evidence="2 3" key="1">
    <citation type="journal article" date="2015" name="Proc. Natl. Acad. Sci. U.S.A.">
        <title>The resurrection genome of Boea hygrometrica: A blueprint for survival of dehydration.</title>
        <authorList>
            <person name="Xiao L."/>
            <person name="Yang G."/>
            <person name="Zhang L."/>
            <person name="Yang X."/>
            <person name="Zhao S."/>
            <person name="Ji Z."/>
            <person name="Zhou Q."/>
            <person name="Hu M."/>
            <person name="Wang Y."/>
            <person name="Chen M."/>
            <person name="Xu Y."/>
            <person name="Jin H."/>
            <person name="Xiao X."/>
            <person name="Hu G."/>
            <person name="Bao F."/>
            <person name="Hu Y."/>
            <person name="Wan P."/>
            <person name="Li L."/>
            <person name="Deng X."/>
            <person name="Kuang T."/>
            <person name="Xiang C."/>
            <person name="Zhu J.K."/>
            <person name="Oliver M.J."/>
            <person name="He Y."/>
        </authorList>
    </citation>
    <scope>NUCLEOTIDE SEQUENCE [LARGE SCALE GENOMIC DNA]</scope>
    <source>
        <strain evidence="3">cv. XS01</strain>
    </source>
</reference>